<dbReference type="AlphaFoldDB" id="A0A3M2HVR4"/>
<comment type="caution">
    <text evidence="1">The sequence shown here is derived from an EMBL/GenBank/DDBJ whole genome shotgun (WGS) entry which is preliminary data.</text>
</comment>
<protein>
    <submittedName>
        <fullName evidence="1">Uncharacterized protein</fullName>
    </submittedName>
</protein>
<reference evidence="1 2" key="1">
    <citation type="submission" date="2018-10" db="EMBL/GenBank/DDBJ databases">
        <title>Pseudomonas zhaodongensis NEAU-ST5-21(T) genome.</title>
        <authorList>
            <person name="Peng J."/>
            <person name="Liu Z.-P."/>
        </authorList>
    </citation>
    <scope>NUCLEOTIDE SEQUENCE [LARGE SCALE GENOMIC DNA]</scope>
    <source>
        <strain evidence="1 2">NEAU-ST5-21</strain>
    </source>
</reference>
<dbReference type="EMBL" id="RFFM01000001">
    <property type="protein sequence ID" value="RMH91903.1"/>
    <property type="molecule type" value="Genomic_DNA"/>
</dbReference>
<keyword evidence="2" id="KW-1185">Reference proteome</keyword>
<evidence type="ECO:0000313" key="1">
    <source>
        <dbReference type="EMBL" id="RMH91903.1"/>
    </source>
</evidence>
<organism evidence="1 2">
    <name type="scientific">Stutzerimonas zhaodongensis</name>
    <dbReference type="NCBI Taxonomy" id="1176257"/>
    <lineage>
        <taxon>Bacteria</taxon>
        <taxon>Pseudomonadati</taxon>
        <taxon>Pseudomonadota</taxon>
        <taxon>Gammaproteobacteria</taxon>
        <taxon>Pseudomonadales</taxon>
        <taxon>Pseudomonadaceae</taxon>
        <taxon>Stutzerimonas</taxon>
    </lineage>
</organism>
<accession>A0A3M2HVR4</accession>
<dbReference type="Proteomes" id="UP000269774">
    <property type="component" value="Unassembled WGS sequence"/>
</dbReference>
<gene>
    <name evidence="1" type="ORF">EA797_03965</name>
</gene>
<evidence type="ECO:0000313" key="2">
    <source>
        <dbReference type="Proteomes" id="UP000269774"/>
    </source>
</evidence>
<proteinExistence type="predicted"/>
<name>A0A3M2HVR4_9GAMM</name>
<sequence>MLKKRQLNVQEQNAIAEYRLLSIAKNWQEHQIPRALISCGEERGVSWTKAIALELGIDYPGMPSLFGRILSSTDRFIEFELETDSTHEKILSIEQWDDITENINFSEHNKGSGAGYGAIALKVKKQLCGAT</sequence>